<feature type="region of interest" description="Disordered" evidence="1">
    <location>
        <begin position="65"/>
        <end position="95"/>
    </location>
</feature>
<dbReference type="InterPro" id="IPR056698">
    <property type="entry name" value="DUF7796"/>
</dbReference>
<gene>
    <name evidence="3" type="ORF">SDJN03_01969</name>
</gene>
<dbReference type="Proteomes" id="UP000685013">
    <property type="component" value="Chromosome 1"/>
</dbReference>
<evidence type="ECO:0000313" key="3">
    <source>
        <dbReference type="EMBL" id="KAG6608627.1"/>
    </source>
</evidence>
<keyword evidence="4" id="KW-1185">Reference proteome</keyword>
<feature type="non-terminal residue" evidence="3">
    <location>
        <position position="1"/>
    </location>
</feature>
<feature type="domain" description="DUF7796" evidence="2">
    <location>
        <begin position="108"/>
        <end position="450"/>
    </location>
</feature>
<dbReference type="PANTHER" id="PTHR35112:SF1">
    <property type="entry name" value="RING_FYVE_PHD ZINC FINGER SUPERFAMILY PROTEIN"/>
    <property type="match status" value="1"/>
</dbReference>
<evidence type="ECO:0000259" key="2">
    <source>
        <dbReference type="Pfam" id="PF25072"/>
    </source>
</evidence>
<dbReference type="Pfam" id="PF25072">
    <property type="entry name" value="DUF7796"/>
    <property type="match status" value="1"/>
</dbReference>
<evidence type="ECO:0000256" key="1">
    <source>
        <dbReference type="SAM" id="MobiDB-lite"/>
    </source>
</evidence>
<protein>
    <recommendedName>
        <fullName evidence="2">DUF7796 domain-containing protein</fullName>
    </recommendedName>
</protein>
<dbReference type="AlphaFoldDB" id="A0AAV6P9K5"/>
<name>A0AAV6P9K5_9ROSI</name>
<organism evidence="3 4">
    <name type="scientific">Cucurbita argyrosperma subsp. sororia</name>
    <dbReference type="NCBI Taxonomy" id="37648"/>
    <lineage>
        <taxon>Eukaryota</taxon>
        <taxon>Viridiplantae</taxon>
        <taxon>Streptophyta</taxon>
        <taxon>Embryophyta</taxon>
        <taxon>Tracheophyta</taxon>
        <taxon>Spermatophyta</taxon>
        <taxon>Magnoliopsida</taxon>
        <taxon>eudicotyledons</taxon>
        <taxon>Gunneridae</taxon>
        <taxon>Pentapetalae</taxon>
        <taxon>rosids</taxon>
        <taxon>fabids</taxon>
        <taxon>Cucurbitales</taxon>
        <taxon>Cucurbitaceae</taxon>
        <taxon>Cucurbiteae</taxon>
        <taxon>Cucurbita</taxon>
    </lineage>
</organism>
<sequence length="504" mass="55847">MLKSRKNIAMAFRRWATDVDWRLLFLVLTPLSLIAFFSVSTVPAIPFSSLAPLRSFIIGASFQQPHESNHRTDDSSFGLPPSKPQRGAVEAEESAEARKWRKKKAELQKSKMAVCLVGGARRFEVTGPSIMENIVKEYPNADLFLHSPLDRNSFKLSYLRAAPKLAAVKIFKPKPIPETESQVRLLTAANSPNGIQGLLQYFNLVEGCLTMIRTYQELNNFTYDWIVRTRVDGFWNAPLRPDNFVSGQYVVPPGSSYGGLNDRLGVGDLNTSTVALSRLALIPKLDAAGLRQLNSETAFKEQLTTGGVPFVTKRLPFCIVTERQYNFPPRGFGVPVAAMSSPGPLSGTKCRPCKVICEGECVEKVMGSLDRGWSWTDWENGSMGLCDARGDWEMGWEKLYEDLVGEEMADASWRIQNMKMSECSDGFSEMKRRSGIWEAPAAEVICRVGSLKGYDEPGRLLEMRLADDSYVSVAGDACFVFIPVSTGPSALCVSLAGFFYIPPP</sequence>
<dbReference type="EMBL" id="JAGKQH010000001">
    <property type="protein sequence ID" value="KAG6608627.1"/>
    <property type="molecule type" value="Genomic_DNA"/>
</dbReference>
<dbReference type="PANTHER" id="PTHR35112">
    <property type="entry name" value="OS08G0360500 PROTEIN"/>
    <property type="match status" value="1"/>
</dbReference>
<comment type="caution">
    <text evidence="3">The sequence shown here is derived from an EMBL/GenBank/DDBJ whole genome shotgun (WGS) entry which is preliminary data.</text>
</comment>
<evidence type="ECO:0000313" key="4">
    <source>
        <dbReference type="Proteomes" id="UP000685013"/>
    </source>
</evidence>
<reference evidence="3 4" key="1">
    <citation type="journal article" date="2021" name="Hortic Res">
        <title>The domestication of Cucurbita argyrosperma as revealed by the genome of its wild relative.</title>
        <authorList>
            <person name="Barrera-Redondo J."/>
            <person name="Sanchez-de la Vega G."/>
            <person name="Aguirre-Liguori J.A."/>
            <person name="Castellanos-Morales G."/>
            <person name="Gutierrez-Guerrero Y.T."/>
            <person name="Aguirre-Dugua X."/>
            <person name="Aguirre-Planter E."/>
            <person name="Tenaillon M.I."/>
            <person name="Lira-Saade R."/>
            <person name="Eguiarte L.E."/>
        </authorList>
    </citation>
    <scope>NUCLEOTIDE SEQUENCE [LARGE SCALE GENOMIC DNA]</scope>
    <source>
        <strain evidence="3">JBR-2021</strain>
    </source>
</reference>
<proteinExistence type="predicted"/>
<accession>A0AAV6P9K5</accession>